<dbReference type="SUPFAM" id="SSF52833">
    <property type="entry name" value="Thioredoxin-like"/>
    <property type="match status" value="1"/>
</dbReference>
<dbReference type="PROSITE" id="PS50404">
    <property type="entry name" value="GST_NTER"/>
    <property type="match status" value="1"/>
</dbReference>
<dbReference type="Gene3D" id="1.20.1050.10">
    <property type="match status" value="1"/>
</dbReference>
<reference evidence="4" key="2">
    <citation type="submission" date="2021-01" db="EMBL/GenBank/DDBJ databases">
        <title>Pan-genome distribution and transcriptional activeness of fungal secondary metabolism genes in Aspergillus section Fumigati.</title>
        <authorList>
            <person name="Takahashi H."/>
            <person name="Umemura M."/>
            <person name="Ninomiya A."/>
            <person name="Kusuya Y."/>
            <person name="Urayama S."/>
            <person name="Shimizu M."/>
            <person name="Watanabe A."/>
            <person name="Kamei K."/>
            <person name="Yaguchi T."/>
            <person name="Hagiwara D."/>
        </authorList>
    </citation>
    <scope>NUCLEOTIDE SEQUENCE</scope>
    <source>
        <strain evidence="4">IFM 46973</strain>
    </source>
</reference>
<dbReference type="SFLD" id="SFLDS00019">
    <property type="entry name" value="Glutathione_Transferase_(cytos"/>
    <property type="match status" value="1"/>
</dbReference>
<accession>A0A8E0QTT2</accession>
<organism evidence="4 5">
    <name type="scientific">Aspergillus udagawae</name>
    <dbReference type="NCBI Taxonomy" id="91492"/>
    <lineage>
        <taxon>Eukaryota</taxon>
        <taxon>Fungi</taxon>
        <taxon>Dikarya</taxon>
        <taxon>Ascomycota</taxon>
        <taxon>Pezizomycotina</taxon>
        <taxon>Eurotiomycetes</taxon>
        <taxon>Eurotiomycetidae</taxon>
        <taxon>Eurotiales</taxon>
        <taxon>Aspergillaceae</taxon>
        <taxon>Aspergillus</taxon>
        <taxon>Aspergillus subgen. Fumigati</taxon>
    </lineage>
</organism>
<dbReference type="AlphaFoldDB" id="A0A8E0QTT2"/>
<dbReference type="GeneID" id="66994653"/>
<dbReference type="GO" id="GO:0005737">
    <property type="term" value="C:cytoplasm"/>
    <property type="evidence" value="ECO:0007669"/>
    <property type="project" value="TreeGrafter"/>
</dbReference>
<dbReference type="SUPFAM" id="SSF47616">
    <property type="entry name" value="GST C-terminal domain-like"/>
    <property type="match status" value="1"/>
</dbReference>
<name>A0A8E0QTT2_9EURO</name>
<proteinExistence type="predicted"/>
<dbReference type="Gene3D" id="3.40.30.10">
    <property type="entry name" value="Glutaredoxin"/>
    <property type="match status" value="1"/>
</dbReference>
<dbReference type="InterPro" id="IPR010987">
    <property type="entry name" value="Glutathione-S-Trfase_C-like"/>
</dbReference>
<evidence type="ECO:0000259" key="2">
    <source>
        <dbReference type="PROSITE" id="PS50404"/>
    </source>
</evidence>
<gene>
    <name evidence="4" type="ORF">Aud_007176</name>
</gene>
<dbReference type="RefSeq" id="XP_043148004.1">
    <property type="nucleotide sequence ID" value="XM_043292069.1"/>
</dbReference>
<dbReference type="InterPro" id="IPR004045">
    <property type="entry name" value="Glutathione_S-Trfase_N"/>
</dbReference>
<dbReference type="PANTHER" id="PTHR43968:SF6">
    <property type="entry name" value="GLUTATHIONE S-TRANSFERASE OMEGA"/>
    <property type="match status" value="1"/>
</dbReference>
<feature type="domain" description="GST C-terminal" evidence="3">
    <location>
        <begin position="599"/>
        <end position="735"/>
    </location>
</feature>
<feature type="compositionally biased region" description="Low complexity" evidence="1">
    <location>
        <begin position="22"/>
        <end position="40"/>
    </location>
</feature>
<dbReference type="Pfam" id="PF13410">
    <property type="entry name" value="GST_C_2"/>
    <property type="match status" value="1"/>
</dbReference>
<dbReference type="CDD" id="cd00570">
    <property type="entry name" value="GST_N_family"/>
    <property type="match status" value="1"/>
</dbReference>
<sequence>MDGPDLQRFRVDSHTSDGQPQSLSSLADDASALAATQQQHHQSHTPALADPQDAQSLQPLQSALEHSNLHLHHPQEQRHHHNAVHPLNTLASMRPSRPGESVNTELISPQQFEEKLHTYHHTSRDQAFPGSLSDDQRMQSCLAHGGDHDAHHAQVLSQARSDLADTAVACNGNGADDDAHLRNTGLQVSPSFPHHLQLQPQSDDYSVAPELSKQDGGLKDMKLVPDPPDLEYWREKLFNVDETITLTEDQFRTYFPHVDNVYSHRSTQRYKRKPFVSHYWDCRLKGRPPGTPKSDDPNKKKRKRTARQRDLCDVKIKITEYFPGYGVAAVSDFAATGPETTFPSSEFLPSVNSLFHESALGQRRDSQPFGVLTPNPTLPEGHPGANGERFFTIQRVNGNGANGKNDGVGGGHRHTLEESDRVKKNSVQRYLLKEAKEKKKAVTLPRLSQLLQLGHIRETVARLKRLASTQKVYLETNQILKTRTMSSQNEAQQKTYHTKATGLAALTAINHSNEAELKLFGSCFCPFVQRVWIALEIKGIPYQYIEVDPYQKPQSLLEMNPRGLVPALRHGDWGSYESSVLLEYLEDLDVGLPLLPPGDAKLRAHCRLWTDHINRHIVPSFYRVLQEQEEQKQTANMQELQDGLKTLITAANPEGPFFLGPSISFVDVQIAPWILRLSRVLKPYRGWPDPEPGSRWAAWVSAIEANEHVKATTSSDELYLDSYERYAQNRPNTSQVANAINSGRGLP</sequence>
<feature type="compositionally biased region" description="Basic and acidic residues" evidence="1">
    <location>
        <begin position="1"/>
        <end position="15"/>
    </location>
</feature>
<dbReference type="PROSITE" id="PS50405">
    <property type="entry name" value="GST_CTER"/>
    <property type="match status" value="1"/>
</dbReference>
<evidence type="ECO:0000259" key="3">
    <source>
        <dbReference type="PROSITE" id="PS50405"/>
    </source>
</evidence>
<dbReference type="Pfam" id="PF13417">
    <property type="entry name" value="GST_N_3"/>
    <property type="match status" value="1"/>
</dbReference>
<dbReference type="InterPro" id="IPR036249">
    <property type="entry name" value="Thioredoxin-like_sf"/>
</dbReference>
<dbReference type="InterPro" id="IPR036282">
    <property type="entry name" value="Glutathione-S-Trfase_C_sf"/>
</dbReference>
<feature type="domain" description="GST N-terminal" evidence="2">
    <location>
        <begin position="515"/>
        <end position="593"/>
    </location>
</feature>
<evidence type="ECO:0000313" key="5">
    <source>
        <dbReference type="Proteomes" id="UP000036893"/>
    </source>
</evidence>
<dbReference type="EMBL" id="BBXM02000005">
    <property type="protein sequence ID" value="GIC90738.1"/>
    <property type="molecule type" value="Genomic_DNA"/>
</dbReference>
<evidence type="ECO:0000313" key="4">
    <source>
        <dbReference type="EMBL" id="GIC90738.1"/>
    </source>
</evidence>
<feature type="region of interest" description="Disordered" evidence="1">
    <location>
        <begin position="283"/>
        <end position="307"/>
    </location>
</feature>
<reference evidence="4" key="1">
    <citation type="journal article" date="2015" name="Genome Announc.">
        <title>Draft Genome Sequence of the Pathogenic Filamentous Fungus Aspergillus udagawae Strain IFM 46973T.</title>
        <authorList>
            <person name="Kusuya Y."/>
            <person name="Takahashi-Nakaguchi A."/>
            <person name="Takahashi H."/>
            <person name="Yaguchi T."/>
        </authorList>
    </citation>
    <scope>NUCLEOTIDE SEQUENCE</scope>
    <source>
        <strain evidence="4">IFM 46973</strain>
    </source>
</reference>
<dbReference type="Proteomes" id="UP000036893">
    <property type="component" value="Unassembled WGS sequence"/>
</dbReference>
<dbReference type="InterPro" id="IPR050983">
    <property type="entry name" value="GST_Omega/HSP26"/>
</dbReference>
<feature type="region of interest" description="Disordered" evidence="1">
    <location>
        <begin position="1"/>
        <end position="50"/>
    </location>
</feature>
<dbReference type="SFLD" id="SFLDG00358">
    <property type="entry name" value="Main_(cytGST)"/>
    <property type="match status" value="1"/>
</dbReference>
<dbReference type="PANTHER" id="PTHR43968">
    <property type="match status" value="1"/>
</dbReference>
<protein>
    <recommendedName>
        <fullName evidence="6">Glutathione transferase</fullName>
    </recommendedName>
</protein>
<evidence type="ECO:0008006" key="6">
    <source>
        <dbReference type="Google" id="ProtNLM"/>
    </source>
</evidence>
<feature type="region of interest" description="Disordered" evidence="1">
    <location>
        <begin position="396"/>
        <end position="422"/>
    </location>
</feature>
<dbReference type="InterPro" id="IPR040079">
    <property type="entry name" value="Glutathione_S-Trfase"/>
</dbReference>
<evidence type="ECO:0000256" key="1">
    <source>
        <dbReference type="SAM" id="MobiDB-lite"/>
    </source>
</evidence>
<comment type="caution">
    <text evidence="4">The sequence shown here is derived from an EMBL/GenBank/DDBJ whole genome shotgun (WGS) entry which is preliminary data.</text>
</comment>